<dbReference type="CDD" id="cd21109">
    <property type="entry name" value="SPASM"/>
    <property type="match status" value="1"/>
</dbReference>
<name>A0A1F5VH58_9BACT</name>
<dbReference type="Proteomes" id="UP000178943">
    <property type="component" value="Unassembled WGS sequence"/>
</dbReference>
<evidence type="ECO:0000256" key="3">
    <source>
        <dbReference type="ARBA" id="ARBA00022691"/>
    </source>
</evidence>
<dbReference type="Pfam" id="PF04055">
    <property type="entry name" value="Radical_SAM"/>
    <property type="match status" value="1"/>
</dbReference>
<dbReference type="PANTHER" id="PTHR11228:SF34">
    <property type="entry name" value="TUNGSTEN-CONTAINING ALDEHYDE FERREDOXIN OXIDOREDUCTASE COFACTOR MODIFYING PROTEIN"/>
    <property type="match status" value="1"/>
</dbReference>
<dbReference type="SFLD" id="SFLDG01067">
    <property type="entry name" value="SPASM/twitch_domain_containing"/>
    <property type="match status" value="1"/>
</dbReference>
<dbReference type="GO" id="GO:0046872">
    <property type="term" value="F:metal ion binding"/>
    <property type="evidence" value="ECO:0007669"/>
    <property type="project" value="UniProtKB-KW"/>
</dbReference>
<keyword evidence="3" id="KW-0949">S-adenosyl-L-methionine</keyword>
<evidence type="ECO:0000259" key="8">
    <source>
        <dbReference type="Pfam" id="PF13186"/>
    </source>
</evidence>
<evidence type="ECO:0000313" key="10">
    <source>
        <dbReference type="Proteomes" id="UP000178943"/>
    </source>
</evidence>
<dbReference type="InterPro" id="IPR007197">
    <property type="entry name" value="rSAM"/>
</dbReference>
<comment type="caution">
    <text evidence="9">The sequence shown here is derived from an EMBL/GenBank/DDBJ whole genome shotgun (WGS) entry which is preliminary data.</text>
</comment>
<evidence type="ECO:0000256" key="5">
    <source>
        <dbReference type="ARBA" id="ARBA00023004"/>
    </source>
</evidence>
<evidence type="ECO:0000313" key="9">
    <source>
        <dbReference type="EMBL" id="OGF62568.1"/>
    </source>
</evidence>
<dbReference type="GO" id="GO:0051536">
    <property type="term" value="F:iron-sulfur cluster binding"/>
    <property type="evidence" value="ECO:0007669"/>
    <property type="project" value="UniProtKB-KW"/>
</dbReference>
<dbReference type="InterPro" id="IPR023885">
    <property type="entry name" value="4Fe4S-binding_SPASM_dom"/>
</dbReference>
<dbReference type="InterPro" id="IPR013785">
    <property type="entry name" value="Aldolase_TIM"/>
</dbReference>
<keyword evidence="2" id="KW-0004">4Fe-4S</keyword>
<evidence type="ECO:0000256" key="6">
    <source>
        <dbReference type="ARBA" id="ARBA00023014"/>
    </source>
</evidence>
<dbReference type="GO" id="GO:0003824">
    <property type="term" value="F:catalytic activity"/>
    <property type="evidence" value="ECO:0007669"/>
    <property type="project" value="InterPro"/>
</dbReference>
<feature type="domain" description="Radical SAM core" evidence="7">
    <location>
        <begin position="33"/>
        <end position="164"/>
    </location>
</feature>
<comment type="cofactor">
    <cofactor evidence="1">
        <name>[4Fe-4S] cluster</name>
        <dbReference type="ChEBI" id="CHEBI:49883"/>
    </cofactor>
</comment>
<sequence length="324" mass="37659">MKKIETAIRLARAGLNYIFKREVVAYLPFRLWIEPTSACNLRCVMCPQSMNIPKEHGYMKMDLYKKIIDEAKSFVHDINIHHTGEATLHPRLPEMIAYAESEKIYTKLHTNGTLLNLALSEKIIDSSLSLLSFSFDGFDAETYEGIRIGAQFESTLQNIIDFLKIKKEKHSKKPFVIIEVIDLSNNLSKKTDKYLRFKEKLAGLPLNELRLKQPHNWAGKYTMKFNQEQFAACTFLWYAMVINWSGEVTPCPQDYYCEIFLGDVQEQSLREIWNGLPMRKLRAKMRTGDLKRFKPCETCDMLRRKTVLGIPFTNVKQFLTGIHD</sequence>
<feature type="domain" description="4Fe4S-binding SPASM" evidence="8">
    <location>
        <begin position="233"/>
        <end position="300"/>
    </location>
</feature>
<accession>A0A1F5VH58</accession>
<dbReference type="STRING" id="1817863.A2Y62_11670"/>
<keyword evidence="6" id="KW-0411">Iron-sulfur</keyword>
<keyword evidence="4" id="KW-0479">Metal-binding</keyword>
<dbReference type="InterPro" id="IPR058240">
    <property type="entry name" value="rSAM_sf"/>
</dbReference>
<evidence type="ECO:0000256" key="1">
    <source>
        <dbReference type="ARBA" id="ARBA00001966"/>
    </source>
</evidence>
<evidence type="ECO:0008006" key="11">
    <source>
        <dbReference type="Google" id="ProtNLM"/>
    </source>
</evidence>
<keyword evidence="5" id="KW-0408">Iron</keyword>
<dbReference type="CDD" id="cd01335">
    <property type="entry name" value="Radical_SAM"/>
    <property type="match status" value="1"/>
</dbReference>
<dbReference type="SFLD" id="SFLDG01387">
    <property type="entry name" value="BtrN-like_SPASM_domain_contain"/>
    <property type="match status" value="1"/>
</dbReference>
<gene>
    <name evidence="9" type="ORF">A2Y62_11670</name>
</gene>
<evidence type="ECO:0000256" key="4">
    <source>
        <dbReference type="ARBA" id="ARBA00022723"/>
    </source>
</evidence>
<dbReference type="SFLD" id="SFLDS00029">
    <property type="entry name" value="Radical_SAM"/>
    <property type="match status" value="1"/>
</dbReference>
<reference evidence="9 10" key="1">
    <citation type="journal article" date="2016" name="Nat. Commun.">
        <title>Thousands of microbial genomes shed light on interconnected biogeochemical processes in an aquifer system.</title>
        <authorList>
            <person name="Anantharaman K."/>
            <person name="Brown C.T."/>
            <person name="Hug L.A."/>
            <person name="Sharon I."/>
            <person name="Castelle C.J."/>
            <person name="Probst A.J."/>
            <person name="Thomas B.C."/>
            <person name="Singh A."/>
            <person name="Wilkins M.J."/>
            <person name="Karaoz U."/>
            <person name="Brodie E.L."/>
            <person name="Williams K.H."/>
            <person name="Hubbard S.S."/>
            <person name="Banfield J.F."/>
        </authorList>
    </citation>
    <scope>NUCLEOTIDE SEQUENCE [LARGE SCALE GENOMIC DNA]</scope>
</reference>
<evidence type="ECO:0000259" key="7">
    <source>
        <dbReference type="Pfam" id="PF04055"/>
    </source>
</evidence>
<dbReference type="SUPFAM" id="SSF102114">
    <property type="entry name" value="Radical SAM enzymes"/>
    <property type="match status" value="1"/>
</dbReference>
<proteinExistence type="predicted"/>
<dbReference type="Gene3D" id="3.20.20.70">
    <property type="entry name" value="Aldolase class I"/>
    <property type="match status" value="1"/>
</dbReference>
<dbReference type="EMBL" id="MFGW01000178">
    <property type="protein sequence ID" value="OGF62568.1"/>
    <property type="molecule type" value="Genomic_DNA"/>
</dbReference>
<dbReference type="InterPro" id="IPR050377">
    <property type="entry name" value="Radical_SAM_PqqE_MftC-like"/>
</dbReference>
<dbReference type="PANTHER" id="PTHR11228">
    <property type="entry name" value="RADICAL SAM DOMAIN PROTEIN"/>
    <property type="match status" value="1"/>
</dbReference>
<protein>
    <recommendedName>
        <fullName evidence="11">Radical SAM protein</fullName>
    </recommendedName>
</protein>
<dbReference type="InterPro" id="IPR034391">
    <property type="entry name" value="AdoMet-like_SPASM_containing"/>
</dbReference>
<evidence type="ECO:0000256" key="2">
    <source>
        <dbReference type="ARBA" id="ARBA00022485"/>
    </source>
</evidence>
<dbReference type="AlphaFoldDB" id="A0A1F5VH58"/>
<organism evidence="9 10">
    <name type="scientific">Candidatus Fischerbacteria bacterium RBG_13_37_8</name>
    <dbReference type="NCBI Taxonomy" id="1817863"/>
    <lineage>
        <taxon>Bacteria</taxon>
        <taxon>Candidatus Fischeribacteriota</taxon>
    </lineage>
</organism>
<dbReference type="Pfam" id="PF13186">
    <property type="entry name" value="SPASM"/>
    <property type="match status" value="1"/>
</dbReference>